<dbReference type="GO" id="GO:0008757">
    <property type="term" value="F:S-adenosylmethionine-dependent methyltransferase activity"/>
    <property type="evidence" value="ECO:0007669"/>
    <property type="project" value="InterPro"/>
</dbReference>
<accession>A0A922NZI8</accession>
<dbReference type="PANTHER" id="PTHR43464">
    <property type="entry name" value="METHYLTRANSFERASE"/>
    <property type="match status" value="1"/>
</dbReference>
<dbReference type="PANTHER" id="PTHR43464:SF94">
    <property type="entry name" value="MALONYL-[ACYL-CARRIER PROTEIN] O-METHYLTRANSFERASE"/>
    <property type="match status" value="1"/>
</dbReference>
<keyword evidence="3" id="KW-1185">Reference proteome</keyword>
<dbReference type="InterPro" id="IPR013216">
    <property type="entry name" value="Methyltransf_11"/>
</dbReference>
<name>A0A922NZI8_9HYPH</name>
<evidence type="ECO:0000259" key="1">
    <source>
        <dbReference type="Pfam" id="PF08241"/>
    </source>
</evidence>
<proteinExistence type="predicted"/>
<dbReference type="EMBL" id="JOKJ01000015">
    <property type="protein sequence ID" value="KEQ06640.1"/>
    <property type="molecule type" value="Genomic_DNA"/>
</dbReference>
<dbReference type="Pfam" id="PF08241">
    <property type="entry name" value="Methyltransf_11"/>
    <property type="match status" value="1"/>
</dbReference>
<evidence type="ECO:0000313" key="3">
    <source>
        <dbReference type="Proteomes" id="UP000052167"/>
    </source>
</evidence>
<dbReference type="AlphaFoldDB" id="A0A922NZI8"/>
<dbReference type="Gene3D" id="3.40.50.150">
    <property type="entry name" value="Vaccinia Virus protein VP39"/>
    <property type="match status" value="1"/>
</dbReference>
<gene>
    <name evidence="2" type="ORF">GV68_06155</name>
</gene>
<organism evidence="2 3">
    <name type="scientific">Pseudorhizobium pelagicum</name>
    <dbReference type="NCBI Taxonomy" id="1509405"/>
    <lineage>
        <taxon>Bacteria</taxon>
        <taxon>Pseudomonadati</taxon>
        <taxon>Pseudomonadota</taxon>
        <taxon>Alphaproteobacteria</taxon>
        <taxon>Hyphomicrobiales</taxon>
        <taxon>Rhizobiaceae</taxon>
        <taxon>Rhizobium/Agrobacterium group</taxon>
        <taxon>Pseudorhizobium</taxon>
    </lineage>
</organism>
<comment type="caution">
    <text evidence="2">The sequence shown here is derived from an EMBL/GenBank/DDBJ whole genome shotgun (WGS) entry which is preliminary data.</text>
</comment>
<evidence type="ECO:0000313" key="2">
    <source>
        <dbReference type="EMBL" id="KEQ06640.1"/>
    </source>
</evidence>
<dbReference type="CDD" id="cd02440">
    <property type="entry name" value="AdoMet_MTases"/>
    <property type="match status" value="1"/>
</dbReference>
<dbReference type="SUPFAM" id="SSF53335">
    <property type="entry name" value="S-adenosyl-L-methionine-dependent methyltransferases"/>
    <property type="match status" value="1"/>
</dbReference>
<protein>
    <recommendedName>
        <fullName evidence="1">Methyltransferase type 11 domain-containing protein</fullName>
    </recommendedName>
</protein>
<sequence>MPSGGGSVCFEWSASAFSPATIPDAEILQFPPNHGQAKGAIYHLDAAHAACFDRLAKGQRVLEVGCGGGQMRTFMRDRGLSYVGVDVAVDRVHDWLRSHGGPDLLCDAHVLPFRNEAFDVVYASAVWEHLAFPQLAAREAARVLKPGGLCLGSASFLEPWHDASYYHMTPYGVFMTLKLAGLEPVNIWPEARWSGFRAMLEMGNKATRPLRGLSALIYGLYLAPKVAQAWLRNKRRPTTDELLQPIAQMSGAIAWIAQKP</sequence>
<dbReference type="InterPro" id="IPR029063">
    <property type="entry name" value="SAM-dependent_MTases_sf"/>
</dbReference>
<dbReference type="Proteomes" id="UP000052167">
    <property type="component" value="Unassembled WGS sequence"/>
</dbReference>
<feature type="domain" description="Methyltransferase type 11" evidence="1">
    <location>
        <begin position="62"/>
        <end position="151"/>
    </location>
</feature>
<reference evidence="2 3" key="1">
    <citation type="submission" date="2014-06" db="EMBL/GenBank/DDBJ databases">
        <title>Rhizobium pelagicum/R2-400B4.</title>
        <authorList>
            <person name="Kimes N.E."/>
            <person name="Lopez-Perez M."/>
        </authorList>
    </citation>
    <scope>NUCLEOTIDE SEQUENCE [LARGE SCALE GENOMIC DNA]</scope>
    <source>
        <strain evidence="2 3">R2-400B4</strain>
    </source>
</reference>